<evidence type="ECO:0000256" key="4">
    <source>
        <dbReference type="ARBA" id="ARBA00023163"/>
    </source>
</evidence>
<keyword evidence="4" id="KW-0804">Transcription</keyword>
<accession>A0A3N1M7T7</accession>
<keyword evidence="3 6" id="KW-0238">DNA-binding</keyword>
<dbReference type="InterPro" id="IPR005119">
    <property type="entry name" value="LysR_subst-bd"/>
</dbReference>
<dbReference type="InterPro" id="IPR036388">
    <property type="entry name" value="WH-like_DNA-bd_sf"/>
</dbReference>
<evidence type="ECO:0000256" key="2">
    <source>
        <dbReference type="ARBA" id="ARBA00023015"/>
    </source>
</evidence>
<dbReference type="Pfam" id="PF03466">
    <property type="entry name" value="LysR_substrate"/>
    <property type="match status" value="1"/>
</dbReference>
<evidence type="ECO:0000259" key="5">
    <source>
        <dbReference type="PROSITE" id="PS50931"/>
    </source>
</evidence>
<evidence type="ECO:0000313" key="6">
    <source>
        <dbReference type="EMBL" id="ROP99757.1"/>
    </source>
</evidence>
<dbReference type="PANTHER" id="PTHR30419">
    <property type="entry name" value="HTH-TYPE TRANSCRIPTIONAL REGULATOR YBHD"/>
    <property type="match status" value="1"/>
</dbReference>
<evidence type="ECO:0000256" key="3">
    <source>
        <dbReference type="ARBA" id="ARBA00023125"/>
    </source>
</evidence>
<dbReference type="Proteomes" id="UP000278222">
    <property type="component" value="Unassembled WGS sequence"/>
</dbReference>
<evidence type="ECO:0000256" key="1">
    <source>
        <dbReference type="ARBA" id="ARBA00009437"/>
    </source>
</evidence>
<dbReference type="Gene3D" id="3.40.190.290">
    <property type="match status" value="1"/>
</dbReference>
<reference evidence="6 7" key="1">
    <citation type="submission" date="2018-11" db="EMBL/GenBank/DDBJ databases">
        <title>Genomic Encyclopedia of Type Strains, Phase IV (KMG-IV): sequencing the most valuable type-strain genomes for metagenomic binning, comparative biology and taxonomic classification.</title>
        <authorList>
            <person name="Goeker M."/>
        </authorList>
    </citation>
    <scope>NUCLEOTIDE SEQUENCE [LARGE SCALE GENOMIC DNA]</scope>
    <source>
        <strain evidence="6 7">DSM 5900</strain>
    </source>
</reference>
<dbReference type="GO" id="GO:0005829">
    <property type="term" value="C:cytosol"/>
    <property type="evidence" value="ECO:0007669"/>
    <property type="project" value="TreeGrafter"/>
</dbReference>
<dbReference type="AlphaFoldDB" id="A0A3N1M7T7"/>
<feature type="domain" description="HTH lysR-type" evidence="5">
    <location>
        <begin position="15"/>
        <end position="72"/>
    </location>
</feature>
<dbReference type="Pfam" id="PF00126">
    <property type="entry name" value="HTH_1"/>
    <property type="match status" value="1"/>
</dbReference>
<dbReference type="SUPFAM" id="SSF53850">
    <property type="entry name" value="Periplasmic binding protein-like II"/>
    <property type="match status" value="1"/>
</dbReference>
<evidence type="ECO:0000313" key="7">
    <source>
        <dbReference type="Proteomes" id="UP000278222"/>
    </source>
</evidence>
<name>A0A3N1M7T7_9PROT</name>
<keyword evidence="2" id="KW-0805">Transcription regulation</keyword>
<dbReference type="InterPro" id="IPR050950">
    <property type="entry name" value="HTH-type_LysR_regulators"/>
</dbReference>
<keyword evidence="7" id="KW-1185">Reference proteome</keyword>
<dbReference type="InterPro" id="IPR000847">
    <property type="entry name" value="LysR_HTH_N"/>
</dbReference>
<dbReference type="InterPro" id="IPR036390">
    <property type="entry name" value="WH_DNA-bd_sf"/>
</dbReference>
<dbReference type="Gene3D" id="1.10.10.10">
    <property type="entry name" value="Winged helix-like DNA-binding domain superfamily/Winged helix DNA-binding domain"/>
    <property type="match status" value="1"/>
</dbReference>
<comment type="caution">
    <text evidence="6">The sequence shown here is derived from an EMBL/GenBank/DDBJ whole genome shotgun (WGS) entry which is preliminary data.</text>
</comment>
<sequence>MSVANPYDRGRAMRFDITDLRLFVAIADAGGMGAGAARVGLSLPSASLRIRDMEAQAGTALLDRRAGGARPTERGRLLLDHARAILDRWQRMQDELGLAGNSLAGRVRLWVNSAAMADLVPDQLPRFLQRHPAIAVDVEEHGSERILDAVTAGLCDLGIAIGPVDPLAIDAVPLRPDPLVLLVPRGHPLAGRRRLALAACGAADMVGLVADNPLQRYIERHAAADGNHLRIRGRVGDFAALCRMVADGAGSAILPAAAARRCRGRLPVRMLALEDGWAARRLLLCRPRNRRPSARVQRLAEHLSAGDEANPFTTA</sequence>
<dbReference type="PANTHER" id="PTHR30419:SF2">
    <property type="entry name" value="LYSR FAMILY TRANSCRIPTIONAL REGULATOR"/>
    <property type="match status" value="1"/>
</dbReference>
<dbReference type="EMBL" id="RJKX01000013">
    <property type="protein sequence ID" value="ROP99757.1"/>
    <property type="molecule type" value="Genomic_DNA"/>
</dbReference>
<dbReference type="GO" id="GO:0003700">
    <property type="term" value="F:DNA-binding transcription factor activity"/>
    <property type="evidence" value="ECO:0007669"/>
    <property type="project" value="InterPro"/>
</dbReference>
<protein>
    <submittedName>
        <fullName evidence="6">DNA-binding transcriptional LysR family regulator</fullName>
    </submittedName>
</protein>
<organism evidence="6 7">
    <name type="scientific">Stella humosa</name>
    <dbReference type="NCBI Taxonomy" id="94"/>
    <lineage>
        <taxon>Bacteria</taxon>
        <taxon>Pseudomonadati</taxon>
        <taxon>Pseudomonadota</taxon>
        <taxon>Alphaproteobacteria</taxon>
        <taxon>Rhodospirillales</taxon>
        <taxon>Stellaceae</taxon>
        <taxon>Stella</taxon>
    </lineage>
</organism>
<dbReference type="PROSITE" id="PS50931">
    <property type="entry name" value="HTH_LYSR"/>
    <property type="match status" value="1"/>
</dbReference>
<dbReference type="SUPFAM" id="SSF46785">
    <property type="entry name" value="Winged helix' DNA-binding domain"/>
    <property type="match status" value="1"/>
</dbReference>
<comment type="similarity">
    <text evidence="1">Belongs to the LysR transcriptional regulatory family.</text>
</comment>
<gene>
    <name evidence="6" type="ORF">EDC65_1544</name>
</gene>
<dbReference type="GO" id="GO:0003677">
    <property type="term" value="F:DNA binding"/>
    <property type="evidence" value="ECO:0007669"/>
    <property type="project" value="UniProtKB-KW"/>
</dbReference>
<proteinExistence type="inferred from homology"/>